<proteinExistence type="predicted"/>
<dbReference type="Proteomes" id="UP001301388">
    <property type="component" value="Unassembled WGS sequence"/>
</dbReference>
<reference evidence="1 2" key="1">
    <citation type="submission" date="2023-12" db="EMBL/GenBank/DDBJ databases">
        <title>Baltic Sea Cyanobacteria.</title>
        <authorList>
            <person name="Delbaje E."/>
            <person name="Fewer D.P."/>
            <person name="Shishido T.K."/>
        </authorList>
    </citation>
    <scope>NUCLEOTIDE SEQUENCE [LARGE SCALE GENOMIC DNA]</scope>
    <source>
        <strain evidence="1 2">UHCC 0370</strain>
    </source>
</reference>
<keyword evidence="2" id="KW-1185">Reference proteome</keyword>
<evidence type="ECO:0000313" key="2">
    <source>
        <dbReference type="Proteomes" id="UP001301388"/>
    </source>
</evidence>
<name>A0ABU5TEJ3_9CYAN</name>
<evidence type="ECO:0000313" key="1">
    <source>
        <dbReference type="EMBL" id="MEA5476692.1"/>
    </source>
</evidence>
<organism evidence="1 2">
    <name type="scientific">Pseudanabaena galeata UHCC 0370</name>
    <dbReference type="NCBI Taxonomy" id="3110310"/>
    <lineage>
        <taxon>Bacteria</taxon>
        <taxon>Bacillati</taxon>
        <taxon>Cyanobacteriota</taxon>
        <taxon>Cyanophyceae</taxon>
        <taxon>Pseudanabaenales</taxon>
        <taxon>Pseudanabaenaceae</taxon>
        <taxon>Pseudanabaena</taxon>
    </lineage>
</organism>
<accession>A0ABU5TEJ3</accession>
<gene>
    <name evidence="1" type="ORF">VB774_03580</name>
</gene>
<sequence>MRDRIRAKHYSYRTEETYMRSQYCQSFYWDFWTSRYNAFKKASKKHSCIIKSDRIAKVGGISGKS</sequence>
<protein>
    <submittedName>
        <fullName evidence="1">Uncharacterized protein</fullName>
    </submittedName>
</protein>
<dbReference type="EMBL" id="JAYGIE010000009">
    <property type="protein sequence ID" value="MEA5476692.1"/>
    <property type="molecule type" value="Genomic_DNA"/>
</dbReference>
<comment type="caution">
    <text evidence="1">The sequence shown here is derived from an EMBL/GenBank/DDBJ whole genome shotgun (WGS) entry which is preliminary data.</text>
</comment>
<dbReference type="RefSeq" id="WP_323259878.1">
    <property type="nucleotide sequence ID" value="NZ_JAYGIE010000009.1"/>
</dbReference>